<protein>
    <submittedName>
        <fullName evidence="2">Uncharacterized protein</fullName>
    </submittedName>
</protein>
<name>A0A388MAY7_CHABU</name>
<sequence>MEEMEAKKQRDSADASKKKWDKVDQRQQGEVSKGGDGGDCKKRDQGSMAGGLDGTQQPRNGRPRMENPANPLDTGLIRMDIDTVRKAQEAQASMVHDPPTPASPTVPSAPSRRMPATEPGPSRSRTDRNDTPTGAGFSARLAGMFASVAGNGTRRRPNGISINEGGSANQVMGFDRINRGKKAAVAGPGKEGRKKYIDDLINVLFAKTKHELEELCKKEMIKYVNKKITSAALARLRAIDAYGEESDEEESEEEIQEENPSS</sequence>
<organism evidence="2 3">
    <name type="scientific">Chara braunii</name>
    <name type="common">Braun's stonewort</name>
    <dbReference type="NCBI Taxonomy" id="69332"/>
    <lineage>
        <taxon>Eukaryota</taxon>
        <taxon>Viridiplantae</taxon>
        <taxon>Streptophyta</taxon>
        <taxon>Charophyceae</taxon>
        <taxon>Charales</taxon>
        <taxon>Characeae</taxon>
        <taxon>Chara</taxon>
    </lineage>
</organism>
<dbReference type="Proteomes" id="UP000265515">
    <property type="component" value="Unassembled WGS sequence"/>
</dbReference>
<dbReference type="STRING" id="69332.A0A388MAY7"/>
<proteinExistence type="predicted"/>
<feature type="compositionally biased region" description="Basic and acidic residues" evidence="1">
    <location>
        <begin position="36"/>
        <end position="45"/>
    </location>
</feature>
<comment type="caution">
    <text evidence="2">The sequence shown here is derived from an EMBL/GenBank/DDBJ whole genome shotgun (WGS) entry which is preliminary data.</text>
</comment>
<evidence type="ECO:0000313" key="2">
    <source>
        <dbReference type="EMBL" id="GBG91726.1"/>
    </source>
</evidence>
<accession>A0A388MAY7</accession>
<feature type="region of interest" description="Disordered" evidence="1">
    <location>
        <begin position="243"/>
        <end position="262"/>
    </location>
</feature>
<evidence type="ECO:0000256" key="1">
    <source>
        <dbReference type="SAM" id="MobiDB-lite"/>
    </source>
</evidence>
<dbReference type="EMBL" id="BFEA01000941">
    <property type="protein sequence ID" value="GBG91726.1"/>
    <property type="molecule type" value="Genomic_DNA"/>
</dbReference>
<evidence type="ECO:0000313" key="3">
    <source>
        <dbReference type="Proteomes" id="UP000265515"/>
    </source>
</evidence>
<dbReference type="AlphaFoldDB" id="A0A388MAY7"/>
<feature type="region of interest" description="Disordered" evidence="1">
    <location>
        <begin position="1"/>
        <end position="137"/>
    </location>
</feature>
<feature type="compositionally biased region" description="Basic and acidic residues" evidence="1">
    <location>
        <begin position="1"/>
        <end position="27"/>
    </location>
</feature>
<reference evidence="2 3" key="1">
    <citation type="journal article" date="2018" name="Cell">
        <title>The Chara Genome: Secondary Complexity and Implications for Plant Terrestrialization.</title>
        <authorList>
            <person name="Nishiyama T."/>
            <person name="Sakayama H."/>
            <person name="Vries J.D."/>
            <person name="Buschmann H."/>
            <person name="Saint-Marcoux D."/>
            <person name="Ullrich K.K."/>
            <person name="Haas F.B."/>
            <person name="Vanderstraeten L."/>
            <person name="Becker D."/>
            <person name="Lang D."/>
            <person name="Vosolsobe S."/>
            <person name="Rombauts S."/>
            <person name="Wilhelmsson P.K.I."/>
            <person name="Janitza P."/>
            <person name="Kern R."/>
            <person name="Heyl A."/>
            <person name="Rumpler F."/>
            <person name="Villalobos L.I.A.C."/>
            <person name="Clay J.M."/>
            <person name="Skokan R."/>
            <person name="Toyoda A."/>
            <person name="Suzuki Y."/>
            <person name="Kagoshima H."/>
            <person name="Schijlen E."/>
            <person name="Tajeshwar N."/>
            <person name="Catarino B."/>
            <person name="Hetherington A.J."/>
            <person name="Saltykova A."/>
            <person name="Bonnot C."/>
            <person name="Breuninger H."/>
            <person name="Symeonidi A."/>
            <person name="Radhakrishnan G.V."/>
            <person name="Van Nieuwerburgh F."/>
            <person name="Deforce D."/>
            <person name="Chang C."/>
            <person name="Karol K.G."/>
            <person name="Hedrich R."/>
            <person name="Ulvskov P."/>
            <person name="Glockner G."/>
            <person name="Delwiche C.F."/>
            <person name="Petrasek J."/>
            <person name="Van de Peer Y."/>
            <person name="Friml J."/>
            <person name="Beilby M."/>
            <person name="Dolan L."/>
            <person name="Kohara Y."/>
            <person name="Sugano S."/>
            <person name="Fujiyama A."/>
            <person name="Delaux P.-M."/>
            <person name="Quint M."/>
            <person name="TheiBen G."/>
            <person name="Hagemann M."/>
            <person name="Harholt J."/>
            <person name="Dunand C."/>
            <person name="Zachgo S."/>
            <person name="Langdale J."/>
            <person name="Maumus F."/>
            <person name="Straeten D.V.D."/>
            <person name="Gould S.B."/>
            <person name="Rensing S.A."/>
        </authorList>
    </citation>
    <scope>NUCLEOTIDE SEQUENCE [LARGE SCALE GENOMIC DNA]</scope>
    <source>
        <strain evidence="2 3">S276</strain>
    </source>
</reference>
<feature type="compositionally biased region" description="Basic and acidic residues" evidence="1">
    <location>
        <begin position="79"/>
        <end position="88"/>
    </location>
</feature>
<dbReference type="Gramene" id="GBG91726">
    <property type="protein sequence ID" value="GBG91726"/>
    <property type="gene ID" value="CBR_g53541"/>
</dbReference>
<gene>
    <name evidence="2" type="ORF">CBR_g53541</name>
</gene>
<keyword evidence="3" id="KW-1185">Reference proteome</keyword>